<dbReference type="Proteomes" id="UP001175226">
    <property type="component" value="Unassembled WGS sequence"/>
</dbReference>
<evidence type="ECO:0000313" key="2">
    <source>
        <dbReference type="Proteomes" id="UP001175226"/>
    </source>
</evidence>
<evidence type="ECO:0000313" key="1">
    <source>
        <dbReference type="EMBL" id="KAK0456528.1"/>
    </source>
</evidence>
<sequence>MPSVSQSYDVLINFVNDTSDCVSIQLLRDYGREGGAFTIIQPSDSVTLVLESGSLYQYCLKTRINVASVIVRPWRDIHCNVSILFIDGTPRTTEYPSSVSGIIVDLERANGLAEALLRPSYI</sequence>
<comment type="caution">
    <text evidence="1">The sequence shown here is derived from an EMBL/GenBank/DDBJ whole genome shotgun (WGS) entry which is preliminary data.</text>
</comment>
<organism evidence="1 2">
    <name type="scientific">Armillaria borealis</name>
    <dbReference type="NCBI Taxonomy" id="47425"/>
    <lineage>
        <taxon>Eukaryota</taxon>
        <taxon>Fungi</taxon>
        <taxon>Dikarya</taxon>
        <taxon>Basidiomycota</taxon>
        <taxon>Agaricomycotina</taxon>
        <taxon>Agaricomycetes</taxon>
        <taxon>Agaricomycetidae</taxon>
        <taxon>Agaricales</taxon>
        <taxon>Marasmiineae</taxon>
        <taxon>Physalacriaceae</taxon>
        <taxon>Armillaria</taxon>
    </lineage>
</organism>
<reference evidence="1" key="1">
    <citation type="submission" date="2023-06" db="EMBL/GenBank/DDBJ databases">
        <authorList>
            <consortium name="Lawrence Berkeley National Laboratory"/>
            <person name="Ahrendt S."/>
            <person name="Sahu N."/>
            <person name="Indic B."/>
            <person name="Wong-Bajracharya J."/>
            <person name="Merenyi Z."/>
            <person name="Ke H.-M."/>
            <person name="Monk M."/>
            <person name="Kocsube S."/>
            <person name="Drula E."/>
            <person name="Lipzen A."/>
            <person name="Balint B."/>
            <person name="Henrissat B."/>
            <person name="Andreopoulos B."/>
            <person name="Martin F.M."/>
            <person name="Harder C.B."/>
            <person name="Rigling D."/>
            <person name="Ford K.L."/>
            <person name="Foster G.D."/>
            <person name="Pangilinan J."/>
            <person name="Papanicolaou A."/>
            <person name="Barry K."/>
            <person name="LaButti K."/>
            <person name="Viragh M."/>
            <person name="Koriabine M."/>
            <person name="Yan M."/>
            <person name="Riley R."/>
            <person name="Champramary S."/>
            <person name="Plett K.L."/>
            <person name="Tsai I.J."/>
            <person name="Slot J."/>
            <person name="Sipos G."/>
            <person name="Plett J."/>
            <person name="Nagy L.G."/>
            <person name="Grigoriev I.V."/>
        </authorList>
    </citation>
    <scope>NUCLEOTIDE SEQUENCE</scope>
    <source>
        <strain evidence="1">FPL87.14</strain>
    </source>
</reference>
<accession>A0AA39N3X4</accession>
<dbReference type="AlphaFoldDB" id="A0AA39N3X4"/>
<proteinExistence type="predicted"/>
<protein>
    <submittedName>
        <fullName evidence="1">Uncharacterized protein</fullName>
    </submittedName>
</protein>
<dbReference type="EMBL" id="JAUEPT010000001">
    <property type="protein sequence ID" value="KAK0456528.1"/>
    <property type="molecule type" value="Genomic_DNA"/>
</dbReference>
<gene>
    <name evidence="1" type="ORF">EV421DRAFT_1895750</name>
</gene>
<keyword evidence="2" id="KW-1185">Reference proteome</keyword>
<name>A0AA39N3X4_9AGAR</name>